<sequence length="326" mass="34399">MPRRHSLTATVAVAAVVLWPLTVVCWLGWATASAAAWPGKFEPPQKDLSVAPAPYDTEVQDLLAPALAMGLGPMGGSVYVSTNPSNSNASALLVCARADAESMPAPVTVTTIDALFHSMTGVSGQLDVNNGCYMEHTEDSVPQCVAALTSTAEDCGGIAEDAVAPHLRDGARATDRDSTSSALPGVMPSSAAMLAAYVRDWGQQRLRLERSLRRTREVTAAFARVHALVQNAAAVPFSDEETRLLRARATARVAEIVSAAYDRVMDKYYIFNMWVGPSLGIVPEGSSSDGGGGPHDAVGPDVAKCDVDKYMRLLLLGNESSAVLLE</sequence>
<keyword evidence="1" id="KW-0472">Membrane</keyword>
<dbReference type="AlphaFoldDB" id="A0A640KIW0"/>
<organism evidence="1 2">
    <name type="scientific">Leishmania tarentolae</name>
    <name type="common">Sauroleishmania tarentolae</name>
    <dbReference type="NCBI Taxonomy" id="5689"/>
    <lineage>
        <taxon>Eukaryota</taxon>
        <taxon>Discoba</taxon>
        <taxon>Euglenozoa</taxon>
        <taxon>Kinetoplastea</taxon>
        <taxon>Metakinetoplastina</taxon>
        <taxon>Trypanosomatida</taxon>
        <taxon>Trypanosomatidae</taxon>
        <taxon>Leishmaniinae</taxon>
        <taxon>Leishmania</taxon>
        <taxon>lizard Leishmania</taxon>
    </lineage>
</organism>
<comment type="caution">
    <text evidence="1">The sequence shown here is derived from an EMBL/GenBank/DDBJ whole genome shotgun (WGS) entry which is preliminary data.</text>
</comment>
<keyword evidence="1" id="KW-0812">Transmembrane</keyword>
<name>A0A640KIW0_LEITA</name>
<dbReference type="EMBL" id="BLBS01000031">
    <property type="protein sequence ID" value="GET88984.1"/>
    <property type="molecule type" value="Genomic_DNA"/>
</dbReference>
<reference evidence="1" key="1">
    <citation type="submission" date="2019-11" db="EMBL/GenBank/DDBJ databases">
        <title>Leishmania tarentolae CDS.</title>
        <authorList>
            <person name="Goto Y."/>
            <person name="Yamagishi J."/>
        </authorList>
    </citation>
    <scope>NUCLEOTIDE SEQUENCE [LARGE SCALE GENOMIC DNA]</scope>
    <source>
        <strain evidence="1">Parrot Tar II</strain>
    </source>
</reference>
<proteinExistence type="predicted"/>
<dbReference type="VEuPathDB" id="TriTrypDB:LtaPh_2415100"/>
<evidence type="ECO:0000313" key="1">
    <source>
        <dbReference type="EMBL" id="GET88984.1"/>
    </source>
</evidence>
<keyword evidence="2" id="KW-1185">Reference proteome</keyword>
<evidence type="ECO:0000313" key="2">
    <source>
        <dbReference type="Proteomes" id="UP000419144"/>
    </source>
</evidence>
<gene>
    <name evidence="1" type="ORF">LtaPh_2415100</name>
</gene>
<dbReference type="Proteomes" id="UP000419144">
    <property type="component" value="Unassembled WGS sequence"/>
</dbReference>
<protein>
    <submittedName>
        <fullName evidence="1">Hypothetical predicted transmembrane protein</fullName>
    </submittedName>
</protein>
<accession>A0A640KIW0</accession>